<sequence>MSDYEPDFDESSSSRASPKKRENKEKSPKKEKIEAKPGSLPWEEESMTYSRDDGSNLIRLQRENVQLRNRLKDLSQRLNDIIEITQRKRSKKRGRKVDTSKEELETATKKLQLYEKQWKKLSDRTESLKDPEYERILKADIENDEAVLQKLENNVKKGEASQKKRGKALGGVLSTGETEDMYKLYNELITESTIYSKKLKKIEDRDQQIESSYNEIAQKLNKLESYYDQLKDLEVPEQDESEKKVKDKISQLEREHDIKVKDFNSKIRKLNGRIKELEGEIGEVDKEESELYLEIERRNYQIKEAQNNMSKMRGSMEFMGEKKGTKTPSSNLFETELPEDMIDKKIYR</sequence>
<proteinExistence type="predicted"/>
<reference evidence="3" key="1">
    <citation type="submission" date="2021-09" db="EMBL/GenBank/DDBJ databases">
        <authorList>
            <consortium name="AG Swart"/>
            <person name="Singh M."/>
            <person name="Singh A."/>
            <person name="Seah K."/>
            <person name="Emmerich C."/>
        </authorList>
    </citation>
    <scope>NUCLEOTIDE SEQUENCE</scope>
    <source>
        <strain evidence="3">ATCC30299</strain>
    </source>
</reference>
<feature type="compositionally biased region" description="Basic and acidic residues" evidence="2">
    <location>
        <begin position="19"/>
        <end position="35"/>
    </location>
</feature>
<name>A0AAU9IY44_9CILI</name>
<organism evidence="3 4">
    <name type="scientific">Blepharisma stoltei</name>
    <dbReference type="NCBI Taxonomy" id="1481888"/>
    <lineage>
        <taxon>Eukaryota</taxon>
        <taxon>Sar</taxon>
        <taxon>Alveolata</taxon>
        <taxon>Ciliophora</taxon>
        <taxon>Postciliodesmatophora</taxon>
        <taxon>Heterotrichea</taxon>
        <taxon>Heterotrichida</taxon>
        <taxon>Blepharismidae</taxon>
        <taxon>Blepharisma</taxon>
    </lineage>
</organism>
<keyword evidence="1" id="KW-0175">Coiled coil</keyword>
<protein>
    <submittedName>
        <fullName evidence="3">Uncharacterized protein</fullName>
    </submittedName>
</protein>
<evidence type="ECO:0000313" key="4">
    <source>
        <dbReference type="Proteomes" id="UP001162131"/>
    </source>
</evidence>
<evidence type="ECO:0000313" key="3">
    <source>
        <dbReference type="EMBL" id="CAG9318420.1"/>
    </source>
</evidence>
<evidence type="ECO:0000256" key="2">
    <source>
        <dbReference type="SAM" id="MobiDB-lite"/>
    </source>
</evidence>
<evidence type="ECO:0000256" key="1">
    <source>
        <dbReference type="SAM" id="Coils"/>
    </source>
</evidence>
<feature type="region of interest" description="Disordered" evidence="2">
    <location>
        <begin position="1"/>
        <end position="50"/>
    </location>
</feature>
<dbReference type="EMBL" id="CAJZBQ010000020">
    <property type="protein sequence ID" value="CAG9318420.1"/>
    <property type="molecule type" value="Genomic_DNA"/>
</dbReference>
<gene>
    <name evidence="3" type="ORF">BSTOLATCC_MIC20894</name>
</gene>
<accession>A0AAU9IY44</accession>
<dbReference type="AlphaFoldDB" id="A0AAU9IY44"/>
<dbReference type="Gene3D" id="6.10.140.920">
    <property type="match status" value="1"/>
</dbReference>
<dbReference type="Proteomes" id="UP001162131">
    <property type="component" value="Unassembled WGS sequence"/>
</dbReference>
<comment type="caution">
    <text evidence="3">The sequence shown here is derived from an EMBL/GenBank/DDBJ whole genome shotgun (WGS) entry which is preliminary data.</text>
</comment>
<keyword evidence="4" id="KW-1185">Reference proteome</keyword>
<feature type="coiled-coil region" evidence="1">
    <location>
        <begin position="260"/>
        <end position="287"/>
    </location>
</feature>
<feature type="compositionally biased region" description="Acidic residues" evidence="2">
    <location>
        <begin position="1"/>
        <end position="10"/>
    </location>
</feature>
<feature type="coiled-coil region" evidence="1">
    <location>
        <begin position="57"/>
        <end position="161"/>
    </location>
</feature>